<dbReference type="PROSITE" id="PS51257">
    <property type="entry name" value="PROKAR_LIPOPROTEIN"/>
    <property type="match status" value="1"/>
</dbReference>
<evidence type="ECO:0000313" key="2">
    <source>
        <dbReference type="EMBL" id="GGM80103.1"/>
    </source>
</evidence>
<proteinExistence type="predicted"/>
<accession>A0A8J3CIB4</accession>
<dbReference type="Gene3D" id="2.50.20.20">
    <property type="match status" value="1"/>
</dbReference>
<protein>
    <recommendedName>
        <fullName evidence="4">Lipoprotein</fullName>
    </recommendedName>
</protein>
<organism evidence="2 3">
    <name type="scientific">Longimycelium tulufanense</name>
    <dbReference type="NCBI Taxonomy" id="907463"/>
    <lineage>
        <taxon>Bacteria</taxon>
        <taxon>Bacillati</taxon>
        <taxon>Actinomycetota</taxon>
        <taxon>Actinomycetes</taxon>
        <taxon>Pseudonocardiales</taxon>
        <taxon>Pseudonocardiaceae</taxon>
        <taxon>Longimycelium</taxon>
    </lineage>
</organism>
<dbReference type="EMBL" id="BMMK01000046">
    <property type="protein sequence ID" value="GGM80103.1"/>
    <property type="molecule type" value="Genomic_DNA"/>
</dbReference>
<reference evidence="2" key="1">
    <citation type="journal article" date="2014" name="Int. J. Syst. Evol. Microbiol.">
        <title>Complete genome sequence of Corynebacterium casei LMG S-19264T (=DSM 44701T), isolated from a smear-ripened cheese.</title>
        <authorList>
            <consortium name="US DOE Joint Genome Institute (JGI-PGF)"/>
            <person name="Walter F."/>
            <person name="Albersmeier A."/>
            <person name="Kalinowski J."/>
            <person name="Ruckert C."/>
        </authorList>
    </citation>
    <scope>NUCLEOTIDE SEQUENCE</scope>
    <source>
        <strain evidence="2">CGMCC 4.5737</strain>
    </source>
</reference>
<dbReference type="Proteomes" id="UP000637578">
    <property type="component" value="Unassembled WGS sequence"/>
</dbReference>
<sequence>MVRAGWGVLLAAVLIAGCGDQPTEDGAGRQPEPSPPPVEHNLEPLADAVTRALREQGSARVSGDATDVGGQAGVQGTARFDTAQTDLDVALERRASQDSGPERTRLVIVEGKGYLRPPPAVTPANRPWVRLDPASGDEFQQYAAQVAHALRVTVDPRRALELAVAGGHVAGSERQTLDNTGVVHYTIDIDLARALERRAENQVLQRVVDSGARALRLELWLDNRNLPLRVKSDEGLPALNRFVADVRFDRWAAAANITPPNSQEIANPA</sequence>
<evidence type="ECO:0000256" key="1">
    <source>
        <dbReference type="SAM" id="MobiDB-lite"/>
    </source>
</evidence>
<reference evidence="2" key="2">
    <citation type="submission" date="2020-09" db="EMBL/GenBank/DDBJ databases">
        <authorList>
            <person name="Sun Q."/>
            <person name="Zhou Y."/>
        </authorList>
    </citation>
    <scope>NUCLEOTIDE SEQUENCE</scope>
    <source>
        <strain evidence="2">CGMCC 4.5737</strain>
    </source>
</reference>
<comment type="caution">
    <text evidence="2">The sequence shown here is derived from an EMBL/GenBank/DDBJ whole genome shotgun (WGS) entry which is preliminary data.</text>
</comment>
<name>A0A8J3CIB4_9PSEU</name>
<keyword evidence="3" id="KW-1185">Reference proteome</keyword>
<dbReference type="AlphaFoldDB" id="A0A8J3CIB4"/>
<feature type="region of interest" description="Disordered" evidence="1">
    <location>
        <begin position="56"/>
        <end position="80"/>
    </location>
</feature>
<feature type="region of interest" description="Disordered" evidence="1">
    <location>
        <begin position="21"/>
        <end position="41"/>
    </location>
</feature>
<dbReference type="RefSeq" id="WP_189061646.1">
    <property type="nucleotide sequence ID" value="NZ_BMMK01000046.1"/>
</dbReference>
<gene>
    <name evidence="2" type="ORF">GCM10012275_58360</name>
</gene>
<evidence type="ECO:0008006" key="4">
    <source>
        <dbReference type="Google" id="ProtNLM"/>
    </source>
</evidence>
<evidence type="ECO:0000313" key="3">
    <source>
        <dbReference type="Proteomes" id="UP000637578"/>
    </source>
</evidence>